<dbReference type="Pfam" id="PF00583">
    <property type="entry name" value="Acetyltransf_1"/>
    <property type="match status" value="1"/>
</dbReference>
<evidence type="ECO:0000259" key="3">
    <source>
        <dbReference type="PROSITE" id="PS51186"/>
    </source>
</evidence>
<keyword evidence="2" id="KW-0012">Acyltransferase</keyword>
<dbReference type="PANTHER" id="PTHR10545">
    <property type="entry name" value="DIAMINE N-ACETYLTRANSFERASE"/>
    <property type="match status" value="1"/>
</dbReference>
<dbReference type="RefSeq" id="WP_262311008.1">
    <property type="nucleotide sequence ID" value="NZ_CP106679.1"/>
</dbReference>
<dbReference type="InterPro" id="IPR051016">
    <property type="entry name" value="Diverse_Substrate_AcTransf"/>
</dbReference>
<dbReference type="PROSITE" id="PS51186">
    <property type="entry name" value="GNAT"/>
    <property type="match status" value="1"/>
</dbReference>
<name>A0ABY6CSS8_9BACT</name>
<evidence type="ECO:0000313" key="5">
    <source>
        <dbReference type="Proteomes" id="UP001065174"/>
    </source>
</evidence>
<keyword evidence="5" id="KW-1185">Reference proteome</keyword>
<dbReference type="InterPro" id="IPR016181">
    <property type="entry name" value="Acyl_CoA_acyltransferase"/>
</dbReference>
<evidence type="ECO:0000313" key="4">
    <source>
        <dbReference type="EMBL" id="UXP33579.1"/>
    </source>
</evidence>
<dbReference type="Proteomes" id="UP001065174">
    <property type="component" value="Chromosome"/>
</dbReference>
<evidence type="ECO:0000256" key="1">
    <source>
        <dbReference type="ARBA" id="ARBA00022679"/>
    </source>
</evidence>
<dbReference type="Gene3D" id="3.40.630.30">
    <property type="match status" value="1"/>
</dbReference>
<sequence>MSDDYHIRKGVEADLPTVLELIKELAIYERALHEVSNTIEMMKRDGFGEEPVFGFLVAVSSETGRIVGLSLYYYRYSTWKGKRLYLEDLIVTESERGKGVGKLLMDHTIEFGKSQNCTGMMWQALDWNEPALNFYKLYGATFDSEWVNCHLDFA</sequence>
<evidence type="ECO:0000256" key="2">
    <source>
        <dbReference type="ARBA" id="ARBA00023315"/>
    </source>
</evidence>
<proteinExistence type="predicted"/>
<organism evidence="4 5">
    <name type="scientific">Reichenbachiella agarivorans</name>
    <dbReference type="NCBI Taxonomy" id="2979464"/>
    <lineage>
        <taxon>Bacteria</taxon>
        <taxon>Pseudomonadati</taxon>
        <taxon>Bacteroidota</taxon>
        <taxon>Cytophagia</taxon>
        <taxon>Cytophagales</taxon>
        <taxon>Reichenbachiellaceae</taxon>
        <taxon>Reichenbachiella</taxon>
    </lineage>
</organism>
<dbReference type="PANTHER" id="PTHR10545:SF29">
    <property type="entry name" value="GH14572P-RELATED"/>
    <property type="match status" value="1"/>
</dbReference>
<dbReference type="CDD" id="cd04301">
    <property type="entry name" value="NAT_SF"/>
    <property type="match status" value="1"/>
</dbReference>
<reference evidence="4" key="1">
    <citation type="submission" date="2022-09" db="EMBL/GenBank/DDBJ databases">
        <title>Comparative genomics and taxonomic characterization of three novel marine species of genus Reichenbachiella exhibiting antioxidant and polysaccharide degradation activities.</title>
        <authorList>
            <person name="Muhammad N."/>
            <person name="Lee Y.-J."/>
            <person name="Ko J."/>
            <person name="Kim S.-G."/>
        </authorList>
    </citation>
    <scope>NUCLEOTIDE SEQUENCE</scope>
    <source>
        <strain evidence="4">BKB1-1</strain>
    </source>
</reference>
<keyword evidence="1" id="KW-0808">Transferase</keyword>
<gene>
    <name evidence="4" type="ORF">N6H18_06380</name>
</gene>
<dbReference type="InterPro" id="IPR000182">
    <property type="entry name" value="GNAT_dom"/>
</dbReference>
<dbReference type="EMBL" id="CP106679">
    <property type="protein sequence ID" value="UXP33579.1"/>
    <property type="molecule type" value="Genomic_DNA"/>
</dbReference>
<dbReference type="SUPFAM" id="SSF55729">
    <property type="entry name" value="Acyl-CoA N-acyltransferases (Nat)"/>
    <property type="match status" value="1"/>
</dbReference>
<accession>A0ABY6CSS8</accession>
<feature type="domain" description="N-acetyltransferase" evidence="3">
    <location>
        <begin position="5"/>
        <end position="154"/>
    </location>
</feature>
<protein>
    <submittedName>
        <fullName evidence="4">GNAT family N-acetyltransferase</fullName>
    </submittedName>
</protein>